<keyword evidence="5 7" id="KW-0408">Iron</keyword>
<evidence type="ECO:0000256" key="3">
    <source>
        <dbReference type="ARBA" id="ARBA00022723"/>
    </source>
</evidence>
<dbReference type="PANTHER" id="PTHR46696:SF1">
    <property type="entry name" value="CYTOCHROME P450 YJIB-RELATED"/>
    <property type="match status" value="1"/>
</dbReference>
<dbReference type="SUPFAM" id="SSF48264">
    <property type="entry name" value="Cytochrome P450"/>
    <property type="match status" value="1"/>
</dbReference>
<dbReference type="GO" id="GO:0020037">
    <property type="term" value="F:heme binding"/>
    <property type="evidence" value="ECO:0007669"/>
    <property type="project" value="InterPro"/>
</dbReference>
<keyword evidence="4 7" id="KW-0560">Oxidoreductase</keyword>
<proteinExistence type="inferred from homology"/>
<organism evidence="9 10">
    <name type="scientific">Streptomyces pacificus</name>
    <dbReference type="NCBI Taxonomy" id="2705029"/>
    <lineage>
        <taxon>Bacteria</taxon>
        <taxon>Bacillati</taxon>
        <taxon>Actinomycetota</taxon>
        <taxon>Actinomycetes</taxon>
        <taxon>Kitasatosporales</taxon>
        <taxon>Streptomycetaceae</taxon>
        <taxon>Streptomyces</taxon>
    </lineage>
</organism>
<accession>A0A6A0AXE4</accession>
<gene>
    <name evidence="9" type="ORF">SCWH03_37800</name>
</gene>
<dbReference type="EMBL" id="BLLG01000010">
    <property type="protein sequence ID" value="GFH37542.1"/>
    <property type="molecule type" value="Genomic_DNA"/>
</dbReference>
<sequence>MSEQPVLLPYTDPAFVADPFPLYRRLREEGPVRRAVLAGGVEAWLVTRHEDGLAALSDSRLSSDVRDASDPRLMRQLPSTERESMVSNMLRTDPPDHTRLRRLVSKAFTARRVAQMRPRIQEIADRLVDGLLPAGRAELVEDFALPLPVTVISELLGVPVDDRHAFQRWTDDILLRRAEMPDPAVVDAAWQRMRAYLTGLVAQKRARAGDDVLSALIAARDEEQRLDEDELIAMVFLLLVAGYITTVNLIGSGVAALLAHPDQLALLRDDPELLPGAIEEFLRYDGPVSPGIARFAREDVEIAGVPVPRGATVLIASAIADRDPSRFPDPDRLDIARRDNAHLAFGHGIHYCLGAPLARLEGQIAIGTVLRRLPDLVLAVPPEELDWRLGGLRGPTRLPVTFTAADGHRAGPPRGGPEEGAGAAGEAQGREAPRSAPGEVAPFGTG</sequence>
<name>A0A6A0AXE4_9ACTN</name>
<dbReference type="PRINTS" id="PR00359">
    <property type="entry name" value="BP450"/>
</dbReference>
<evidence type="ECO:0000256" key="5">
    <source>
        <dbReference type="ARBA" id="ARBA00023004"/>
    </source>
</evidence>
<dbReference type="InterPro" id="IPR036396">
    <property type="entry name" value="Cyt_P450_sf"/>
</dbReference>
<dbReference type="GO" id="GO:0004497">
    <property type="term" value="F:monooxygenase activity"/>
    <property type="evidence" value="ECO:0007669"/>
    <property type="project" value="UniProtKB-KW"/>
</dbReference>
<feature type="region of interest" description="Disordered" evidence="8">
    <location>
        <begin position="404"/>
        <end position="446"/>
    </location>
</feature>
<protein>
    <submittedName>
        <fullName evidence="9">Cytochrome P450</fullName>
    </submittedName>
</protein>
<evidence type="ECO:0000256" key="6">
    <source>
        <dbReference type="ARBA" id="ARBA00023033"/>
    </source>
</evidence>
<dbReference type="AlphaFoldDB" id="A0A6A0AXE4"/>
<evidence type="ECO:0000313" key="9">
    <source>
        <dbReference type="EMBL" id="GFH37542.1"/>
    </source>
</evidence>
<keyword evidence="10" id="KW-1185">Reference proteome</keyword>
<dbReference type="InterPro" id="IPR002397">
    <property type="entry name" value="Cyt_P450_B"/>
</dbReference>
<evidence type="ECO:0000256" key="4">
    <source>
        <dbReference type="ARBA" id="ARBA00023002"/>
    </source>
</evidence>
<evidence type="ECO:0000256" key="7">
    <source>
        <dbReference type="RuleBase" id="RU000461"/>
    </source>
</evidence>
<comment type="similarity">
    <text evidence="1 7">Belongs to the cytochrome P450 family.</text>
</comment>
<keyword evidence="6 7" id="KW-0503">Monooxygenase</keyword>
<dbReference type="RefSeq" id="WP_173265283.1">
    <property type="nucleotide sequence ID" value="NZ_BLLG01000010.1"/>
</dbReference>
<evidence type="ECO:0000256" key="1">
    <source>
        <dbReference type="ARBA" id="ARBA00010617"/>
    </source>
</evidence>
<comment type="caution">
    <text evidence="9">The sequence shown here is derived from an EMBL/GenBank/DDBJ whole genome shotgun (WGS) entry which is preliminary data.</text>
</comment>
<evidence type="ECO:0000256" key="8">
    <source>
        <dbReference type="SAM" id="MobiDB-lite"/>
    </source>
</evidence>
<dbReference type="GO" id="GO:0005506">
    <property type="term" value="F:iron ion binding"/>
    <property type="evidence" value="ECO:0007669"/>
    <property type="project" value="InterPro"/>
</dbReference>
<keyword evidence="2 7" id="KW-0349">Heme</keyword>
<dbReference type="InterPro" id="IPR001128">
    <property type="entry name" value="Cyt_P450"/>
</dbReference>
<dbReference type="Pfam" id="PF00067">
    <property type="entry name" value="p450"/>
    <property type="match status" value="1"/>
</dbReference>
<dbReference type="PANTHER" id="PTHR46696">
    <property type="entry name" value="P450, PUTATIVE (EUROFUNG)-RELATED"/>
    <property type="match status" value="1"/>
</dbReference>
<dbReference type="Gene3D" id="1.10.630.10">
    <property type="entry name" value="Cytochrome P450"/>
    <property type="match status" value="1"/>
</dbReference>
<dbReference type="InterPro" id="IPR017972">
    <property type="entry name" value="Cyt_P450_CS"/>
</dbReference>
<dbReference type="Proteomes" id="UP000484988">
    <property type="component" value="Unassembled WGS sequence"/>
</dbReference>
<dbReference type="PROSITE" id="PS00086">
    <property type="entry name" value="CYTOCHROME_P450"/>
    <property type="match status" value="1"/>
</dbReference>
<evidence type="ECO:0000313" key="10">
    <source>
        <dbReference type="Proteomes" id="UP000484988"/>
    </source>
</evidence>
<keyword evidence="3 7" id="KW-0479">Metal-binding</keyword>
<dbReference type="CDD" id="cd11029">
    <property type="entry name" value="CYP107-like"/>
    <property type="match status" value="1"/>
</dbReference>
<dbReference type="FunFam" id="1.10.630.10:FF:000018">
    <property type="entry name" value="Cytochrome P450 monooxygenase"/>
    <property type="match status" value="1"/>
</dbReference>
<evidence type="ECO:0000256" key="2">
    <source>
        <dbReference type="ARBA" id="ARBA00022617"/>
    </source>
</evidence>
<reference evidence="9 10" key="1">
    <citation type="submission" date="2020-02" db="EMBL/GenBank/DDBJ databases">
        <title>Whole Genome Shotgun Sequence of Streptomyces sp. strain CWH03.</title>
        <authorList>
            <person name="Dohra H."/>
            <person name="Kodani S."/>
            <person name="Yamamura H."/>
        </authorList>
    </citation>
    <scope>NUCLEOTIDE SEQUENCE [LARGE SCALE GENOMIC DNA]</scope>
    <source>
        <strain evidence="9 10">CWH03</strain>
    </source>
</reference>
<dbReference type="GO" id="GO:0016705">
    <property type="term" value="F:oxidoreductase activity, acting on paired donors, with incorporation or reduction of molecular oxygen"/>
    <property type="evidence" value="ECO:0007669"/>
    <property type="project" value="InterPro"/>
</dbReference>